<evidence type="ECO:0000313" key="2">
    <source>
        <dbReference type="Proteomes" id="UP000254304"/>
    </source>
</evidence>
<name>A0A377N663_9GAMM</name>
<dbReference type="EMBL" id="UGGO01000001">
    <property type="protein sequence ID" value="STQ42550.1"/>
    <property type="molecule type" value="Genomic_DNA"/>
</dbReference>
<reference evidence="1 2" key="1">
    <citation type="submission" date="2018-06" db="EMBL/GenBank/DDBJ databases">
        <authorList>
            <consortium name="Pathogen Informatics"/>
            <person name="Doyle S."/>
        </authorList>
    </citation>
    <scope>NUCLEOTIDE SEQUENCE [LARGE SCALE GENOMIC DNA]</scope>
    <source>
        <strain evidence="1 2">NCTC12157</strain>
    </source>
</reference>
<accession>A0A377N663</accession>
<proteinExistence type="predicted"/>
<gene>
    <name evidence="1" type="ORF">NCTC12157_00206</name>
</gene>
<protein>
    <submittedName>
        <fullName evidence="1">Uncharacterized protein</fullName>
    </submittedName>
</protein>
<dbReference type="AlphaFoldDB" id="A0A377N663"/>
<dbReference type="Proteomes" id="UP000254304">
    <property type="component" value="Unassembled WGS sequence"/>
</dbReference>
<evidence type="ECO:0000313" key="1">
    <source>
        <dbReference type="EMBL" id="STQ42550.1"/>
    </source>
</evidence>
<organism evidence="1 2">
    <name type="scientific">Ewingella americana</name>
    <dbReference type="NCBI Taxonomy" id="41202"/>
    <lineage>
        <taxon>Bacteria</taxon>
        <taxon>Pseudomonadati</taxon>
        <taxon>Pseudomonadota</taxon>
        <taxon>Gammaproteobacteria</taxon>
        <taxon>Enterobacterales</taxon>
        <taxon>Yersiniaceae</taxon>
        <taxon>Ewingella</taxon>
    </lineage>
</organism>
<sequence length="53" mass="6069">MKFVQQLGFWLKTGKEGPSVAQAIWIRTARKNPSVHVVREGYEHSADSKWQAN</sequence>